<feature type="compositionally biased region" description="Polar residues" evidence="1">
    <location>
        <begin position="1"/>
        <end position="20"/>
    </location>
</feature>
<evidence type="ECO:0000313" key="4">
    <source>
        <dbReference type="Proteomes" id="UP000281677"/>
    </source>
</evidence>
<keyword evidence="2" id="KW-0812">Transmembrane</keyword>
<dbReference type="AlphaFoldDB" id="A0A3M7I0Y9"/>
<evidence type="ECO:0000256" key="1">
    <source>
        <dbReference type="SAM" id="MobiDB-lite"/>
    </source>
</evidence>
<dbReference type="EMBL" id="QWIT01001137">
    <property type="protein sequence ID" value="RMZ19108.1"/>
    <property type="molecule type" value="Genomic_DNA"/>
</dbReference>
<dbReference type="Proteomes" id="UP000281677">
    <property type="component" value="Unassembled WGS sequence"/>
</dbReference>
<proteinExistence type="predicted"/>
<evidence type="ECO:0000256" key="2">
    <source>
        <dbReference type="SAM" id="Phobius"/>
    </source>
</evidence>
<feature type="region of interest" description="Disordered" evidence="1">
    <location>
        <begin position="251"/>
        <end position="282"/>
    </location>
</feature>
<gene>
    <name evidence="3" type="ORF">D0859_16901</name>
</gene>
<feature type="compositionally biased region" description="Low complexity" evidence="1">
    <location>
        <begin position="40"/>
        <end position="54"/>
    </location>
</feature>
<keyword evidence="2" id="KW-1133">Transmembrane helix</keyword>
<feature type="transmembrane region" description="Helical" evidence="2">
    <location>
        <begin position="289"/>
        <end position="308"/>
    </location>
</feature>
<comment type="caution">
    <text evidence="3">The sequence shown here is derived from an EMBL/GenBank/DDBJ whole genome shotgun (WGS) entry which is preliminary data.</text>
</comment>
<sequence length="350" mass="39528">MLTQTLPTLRTSHPTKSPPCSTHHHRPAATHANFPPTTPPSSLNSSSTPSTSDPRMPHLPPELWLQIFPPILSSREELTNLHLDGRDEHAHEHEHGEGTKPHHQPVPPLSSSPPASSSAWRRTAGPPPFVSRAETTTPLSSSSPSTLPSALERHTTRLTHLHSLPPPALALLLFKLHTALRILRVLGPYPLRTTSTPSQHGRPWDSTTPQEIEMEEVWHDGNGAGLTRCEVEVAVEECLLGYGPEVLVGLVEGGDRDGDRDGGEKRGEEQQKQEQEQQRRRRQRRGRWARRYVFFFFLSFFFPHHLAFPLSSSAVLLLCRFSFPFDRINATSLHFHHYHQPKVYHVEHFF</sequence>
<dbReference type="VEuPathDB" id="FungiDB:BTJ68_15529"/>
<feature type="region of interest" description="Disordered" evidence="1">
    <location>
        <begin position="1"/>
        <end position="58"/>
    </location>
</feature>
<dbReference type="OrthoDB" id="3930311at2759"/>
<feature type="compositionally biased region" description="Basic and acidic residues" evidence="1">
    <location>
        <begin position="253"/>
        <end position="278"/>
    </location>
</feature>
<feature type="region of interest" description="Disordered" evidence="1">
    <location>
        <begin position="88"/>
        <end position="149"/>
    </location>
</feature>
<evidence type="ECO:0000313" key="3">
    <source>
        <dbReference type="EMBL" id="RMZ19108.1"/>
    </source>
</evidence>
<accession>A0A3M7I0Y9</accession>
<name>A0A3M7I0Y9_HORWE</name>
<reference evidence="3 4" key="1">
    <citation type="journal article" date="2018" name="BMC Genomics">
        <title>Genomic evidence for intraspecific hybridization in a clonal and extremely halotolerant yeast.</title>
        <authorList>
            <person name="Gostincar C."/>
            <person name="Stajich J.E."/>
            <person name="Zupancic J."/>
            <person name="Zalar P."/>
            <person name="Gunde-Cimerman N."/>
        </authorList>
    </citation>
    <scope>NUCLEOTIDE SEQUENCE [LARGE SCALE GENOMIC DNA]</scope>
    <source>
        <strain evidence="3 4">EXF-120</strain>
    </source>
</reference>
<feature type="compositionally biased region" description="Basic and acidic residues" evidence="1">
    <location>
        <begin position="88"/>
        <end position="100"/>
    </location>
</feature>
<protein>
    <submittedName>
        <fullName evidence="3">Uncharacterized protein</fullName>
    </submittedName>
</protein>
<keyword evidence="2" id="KW-0472">Membrane</keyword>
<organism evidence="3 4">
    <name type="scientific">Hortaea werneckii</name>
    <name type="common">Black yeast</name>
    <name type="synonym">Cladosporium werneckii</name>
    <dbReference type="NCBI Taxonomy" id="91943"/>
    <lineage>
        <taxon>Eukaryota</taxon>
        <taxon>Fungi</taxon>
        <taxon>Dikarya</taxon>
        <taxon>Ascomycota</taxon>
        <taxon>Pezizomycotina</taxon>
        <taxon>Dothideomycetes</taxon>
        <taxon>Dothideomycetidae</taxon>
        <taxon>Mycosphaerellales</taxon>
        <taxon>Teratosphaeriaceae</taxon>
        <taxon>Hortaea</taxon>
    </lineage>
</organism>
<feature type="compositionally biased region" description="Low complexity" evidence="1">
    <location>
        <begin position="135"/>
        <end position="149"/>
    </location>
</feature>